<name>A0A6M9PKR8_9BURK</name>
<dbReference type="EMBL" id="CP028940">
    <property type="protein sequence ID" value="QKM59878.1"/>
    <property type="molecule type" value="Genomic_DNA"/>
</dbReference>
<sequence>MSAAVHTTHNQFIKVGILSRTHWIWLPEMNESDFQVKWADKLVVMKNLANPNLVMSSTLLFLS</sequence>
<evidence type="ECO:0000313" key="1">
    <source>
        <dbReference type="EMBL" id="QKM59878.1"/>
    </source>
</evidence>
<organism evidence="1 2">
    <name type="scientific">Polynucleobacter arcticus</name>
    <dbReference type="NCBI Taxonomy" id="1743165"/>
    <lineage>
        <taxon>Bacteria</taxon>
        <taxon>Pseudomonadati</taxon>
        <taxon>Pseudomonadota</taxon>
        <taxon>Betaproteobacteria</taxon>
        <taxon>Burkholderiales</taxon>
        <taxon>Burkholderiaceae</taxon>
        <taxon>Polynucleobacter</taxon>
    </lineage>
</organism>
<dbReference type="AlphaFoldDB" id="A0A6M9PKR8"/>
<dbReference type="KEGG" id="pard:DN92_01835"/>
<dbReference type="Proteomes" id="UP000501090">
    <property type="component" value="Chromosome"/>
</dbReference>
<protein>
    <submittedName>
        <fullName evidence="1">Uncharacterized protein</fullName>
    </submittedName>
</protein>
<proteinExistence type="predicted"/>
<gene>
    <name evidence="1" type="ORF">DN92_01835</name>
</gene>
<reference evidence="1 2" key="1">
    <citation type="submission" date="2018-04" db="EMBL/GenBank/DDBJ databases">
        <title>Polynucleobacter sp. UK-Long2-W17 genome.</title>
        <authorList>
            <person name="Hahn M.W."/>
        </authorList>
    </citation>
    <scope>NUCLEOTIDE SEQUENCE [LARGE SCALE GENOMIC DNA]</scope>
    <source>
        <strain evidence="1 2">UK-Long2-W17</strain>
    </source>
</reference>
<accession>A0A6M9PKR8</accession>
<keyword evidence="2" id="KW-1185">Reference proteome</keyword>
<evidence type="ECO:0000313" key="2">
    <source>
        <dbReference type="Proteomes" id="UP000501090"/>
    </source>
</evidence>